<organism evidence="3 4">
    <name type="scientific">Caballeronia choica</name>
    <dbReference type="NCBI Taxonomy" id="326476"/>
    <lineage>
        <taxon>Bacteria</taxon>
        <taxon>Pseudomonadati</taxon>
        <taxon>Pseudomonadota</taxon>
        <taxon>Betaproteobacteria</taxon>
        <taxon>Burkholderiales</taxon>
        <taxon>Burkholderiaceae</taxon>
        <taxon>Caballeronia</taxon>
    </lineage>
</organism>
<sequence length="72" mass="7121">MKKQLLTASLLALASSLAAPAFARDDGPRFASDLLDTLVAQHAAASRNIADRHASPGPSSAPAAAPASGTPG</sequence>
<reference evidence="3" key="1">
    <citation type="submission" date="2016-01" db="EMBL/GenBank/DDBJ databases">
        <authorList>
            <person name="Peeters C."/>
        </authorList>
    </citation>
    <scope>NUCLEOTIDE SEQUENCE [LARGE SCALE GENOMIC DNA]</scope>
    <source>
        <strain evidence="3">LMG 22940</strain>
    </source>
</reference>
<comment type="caution">
    <text evidence="3">The sequence shown here is derived from an EMBL/GenBank/DDBJ whole genome shotgun (WGS) entry which is preliminary data.</text>
</comment>
<dbReference type="EMBL" id="FCON02000084">
    <property type="protein sequence ID" value="SAL79431.1"/>
    <property type="molecule type" value="Genomic_DNA"/>
</dbReference>
<feature type="signal peptide" evidence="2">
    <location>
        <begin position="1"/>
        <end position="23"/>
    </location>
</feature>
<protein>
    <submittedName>
        <fullName evidence="3">Uncharacterized protein</fullName>
    </submittedName>
</protein>
<keyword evidence="2" id="KW-0732">Signal</keyword>
<evidence type="ECO:0000256" key="1">
    <source>
        <dbReference type="SAM" id="MobiDB-lite"/>
    </source>
</evidence>
<feature type="compositionally biased region" description="Low complexity" evidence="1">
    <location>
        <begin position="55"/>
        <end position="72"/>
    </location>
</feature>
<dbReference type="Proteomes" id="UP000054770">
    <property type="component" value="Unassembled WGS sequence"/>
</dbReference>
<evidence type="ECO:0000313" key="3">
    <source>
        <dbReference type="EMBL" id="SAL79431.1"/>
    </source>
</evidence>
<dbReference type="AlphaFoldDB" id="A0A158KG65"/>
<dbReference type="RefSeq" id="WP_087647650.1">
    <property type="nucleotide sequence ID" value="NZ_FCON02000084.1"/>
</dbReference>
<proteinExistence type="predicted"/>
<feature type="region of interest" description="Disordered" evidence="1">
    <location>
        <begin position="46"/>
        <end position="72"/>
    </location>
</feature>
<gene>
    <name evidence="3" type="ORF">AWB68_05638</name>
</gene>
<keyword evidence="4" id="KW-1185">Reference proteome</keyword>
<evidence type="ECO:0000256" key="2">
    <source>
        <dbReference type="SAM" id="SignalP"/>
    </source>
</evidence>
<feature type="chain" id="PRO_5011114522" evidence="2">
    <location>
        <begin position="24"/>
        <end position="72"/>
    </location>
</feature>
<dbReference type="OrthoDB" id="9035778at2"/>
<accession>A0A158KG65</accession>
<name>A0A158KG65_9BURK</name>
<evidence type="ECO:0000313" key="4">
    <source>
        <dbReference type="Proteomes" id="UP000054770"/>
    </source>
</evidence>